<name>A0A8S5L4X8_9VIRU</name>
<keyword evidence="2" id="KW-1185">Reference proteome</keyword>
<dbReference type="EMBL" id="BK014090">
    <property type="protein sequence ID" value="DAD52389.1"/>
    <property type="molecule type" value="Genomic_RNA"/>
</dbReference>
<proteinExistence type="predicted"/>
<dbReference type="GeneID" id="80400595"/>
<evidence type="ECO:0000313" key="2">
    <source>
        <dbReference type="Proteomes" id="UP000682455"/>
    </source>
</evidence>
<dbReference type="KEGG" id="vg:80400595"/>
<sequence length="405" mass="45912">MDVLWRFDLAYARHRELDSRGIFSGSKFYYLANPQTSIRIVAEGETKFCDDVIGNPHGANPLQIDSITVTRPRLTGEQWSGSQLVRKLTNWPIDYEPTPVDPRTVFPELDVLERSNYAWETLGKTNISVPIVSVPTFIGELKDIPSLVRDWGGNILRQVAKGHLSWRWAVRPLLSDLGKLYDLSDSLRRLELDLSLLSQQKYLRKRTTLSPGYPLFPATPVDVTIDSGSTGSLITATRTPHRLHRLWGSVKWTASPDFRIPLGPSGRDFRLRTSLGINSQAALATLWELTPWSWFIDWFAGIGTIISATNNAIPMTWGNICIMRTTTVKSMFQIHDGLWSQYFSLSGELSETHTRKERWPSVPVLPFVPSYLPLFDSGKWSILASLLALKWFRAGRPGKLPRRVH</sequence>
<evidence type="ECO:0000313" key="1">
    <source>
        <dbReference type="EMBL" id="DAD52389.1"/>
    </source>
</evidence>
<protein>
    <submittedName>
        <fullName evidence="1">Maturation protein</fullName>
    </submittedName>
</protein>
<dbReference type="Proteomes" id="UP000682455">
    <property type="component" value="Segment"/>
</dbReference>
<organism evidence="1 2">
    <name type="scientific">ssRNA phage SRR5466369_3</name>
    <dbReference type="NCBI Taxonomy" id="2786406"/>
    <lineage>
        <taxon>Viruses</taxon>
        <taxon>Riboviria</taxon>
        <taxon>Orthornavirae</taxon>
        <taxon>Lenarviricota</taxon>
        <taxon>Leviviricetes</taxon>
        <taxon>Timlovirales</taxon>
        <taxon>Steitzviridae</taxon>
        <taxon>Bicehmovirus</taxon>
        <taxon>Bicehmovirus caenivivens</taxon>
        <taxon>Psouhdivirus caenivivens</taxon>
    </lineage>
</organism>
<dbReference type="RefSeq" id="YP_010770993.1">
    <property type="nucleotide sequence ID" value="NC_074455.1"/>
</dbReference>
<reference evidence="1" key="1">
    <citation type="submission" date="2020-09" db="EMBL/GenBank/DDBJ databases">
        <title>Leviviricetes taxonomy.</title>
        <authorList>
            <person name="Stockdale S.R."/>
            <person name="Callanan J."/>
            <person name="Adriaenssens E.M."/>
            <person name="Kuhn J.H."/>
            <person name="Rumnieks J."/>
            <person name="Shkoporov A."/>
            <person name="Draper L.A."/>
            <person name="Ross P."/>
            <person name="Hill C."/>
        </authorList>
    </citation>
    <scope>NUCLEOTIDE SEQUENCE</scope>
</reference>
<gene>
    <name evidence="1" type="primary">SRR5466369_3_1</name>
</gene>
<accession>A0A8S5L4X8</accession>